<protein>
    <submittedName>
        <fullName evidence="1">Uncharacterized protein</fullName>
    </submittedName>
</protein>
<organism evidence="1 2">
    <name type="scientific">Actinomyces johnsonii</name>
    <dbReference type="NCBI Taxonomy" id="544581"/>
    <lineage>
        <taxon>Bacteria</taxon>
        <taxon>Bacillati</taxon>
        <taxon>Actinomycetota</taxon>
        <taxon>Actinomycetes</taxon>
        <taxon>Actinomycetales</taxon>
        <taxon>Actinomycetaceae</taxon>
        <taxon>Actinomyces</taxon>
    </lineage>
</organism>
<evidence type="ECO:0000313" key="1">
    <source>
        <dbReference type="EMBL" id="TQD42095.1"/>
    </source>
</evidence>
<accession>A0A508A555</accession>
<reference evidence="1 2" key="1">
    <citation type="submission" date="2019-06" db="EMBL/GenBank/DDBJ databases">
        <title>Draft genome sequence of Actinomyces johnsonii CCUG 34287T.</title>
        <authorList>
            <person name="Salva-Serra F."/>
            <person name="Cardew S."/>
            <person name="Moore E."/>
        </authorList>
    </citation>
    <scope>NUCLEOTIDE SEQUENCE [LARGE SCALE GENOMIC DNA]</scope>
    <source>
        <strain evidence="1 2">CCUG 34287</strain>
    </source>
</reference>
<dbReference type="EMBL" id="VICB01000019">
    <property type="protein sequence ID" value="TQD42095.1"/>
    <property type="molecule type" value="Genomic_DNA"/>
</dbReference>
<dbReference type="AlphaFoldDB" id="A0A508A555"/>
<gene>
    <name evidence="1" type="ORF">FK256_11410</name>
</gene>
<sequence>MGIVAAAVALELTGLVSQAWTNRLVSDGEKPRRTTQPRTSRTLWIVSGELDQPGLLVQLPALTEKFRPEPVGPFPGWAPVLSPAPLGAAGRTTGRR</sequence>
<dbReference type="Proteomes" id="UP000319010">
    <property type="component" value="Unassembled WGS sequence"/>
</dbReference>
<dbReference type="RefSeq" id="WP_150387380.1">
    <property type="nucleotide sequence ID" value="NZ_JASPFB010000006.1"/>
</dbReference>
<comment type="caution">
    <text evidence="1">The sequence shown here is derived from an EMBL/GenBank/DDBJ whole genome shotgun (WGS) entry which is preliminary data.</text>
</comment>
<proteinExistence type="predicted"/>
<evidence type="ECO:0000313" key="2">
    <source>
        <dbReference type="Proteomes" id="UP000319010"/>
    </source>
</evidence>
<name>A0A508A555_9ACTO</name>